<protein>
    <submittedName>
        <fullName evidence="2">Uncharacterized protein</fullName>
    </submittedName>
</protein>
<keyword evidence="1" id="KW-0472">Membrane</keyword>
<dbReference type="RefSeq" id="WP_048470451.1">
    <property type="nucleotide sequence ID" value="NZ_JYNL01000023.1"/>
</dbReference>
<evidence type="ECO:0000313" key="3">
    <source>
        <dbReference type="Proteomes" id="UP000036513"/>
    </source>
</evidence>
<dbReference type="EMBL" id="JYNL01000023">
    <property type="protein sequence ID" value="KMO76711.1"/>
    <property type="molecule type" value="Genomic_DNA"/>
</dbReference>
<name>A0A0J6YW72_9MYCO</name>
<feature type="transmembrane region" description="Helical" evidence="1">
    <location>
        <begin position="241"/>
        <end position="262"/>
    </location>
</feature>
<proteinExistence type="predicted"/>
<feature type="transmembrane region" description="Helical" evidence="1">
    <location>
        <begin position="48"/>
        <end position="71"/>
    </location>
</feature>
<dbReference type="Proteomes" id="UP000036513">
    <property type="component" value="Unassembled WGS sequence"/>
</dbReference>
<dbReference type="AlphaFoldDB" id="A0A0J6YW72"/>
<dbReference type="PATRIC" id="fig|37916.4.peg.2784"/>
<evidence type="ECO:0000256" key="1">
    <source>
        <dbReference type="SAM" id="Phobius"/>
    </source>
</evidence>
<feature type="transmembrane region" description="Helical" evidence="1">
    <location>
        <begin position="92"/>
        <end position="110"/>
    </location>
</feature>
<feature type="transmembrane region" description="Helical" evidence="1">
    <location>
        <begin position="145"/>
        <end position="163"/>
    </location>
</feature>
<gene>
    <name evidence="2" type="ORF">MCHLDSM_02860</name>
</gene>
<organism evidence="2 3">
    <name type="scientific">Mycolicibacterium chlorophenolicum</name>
    <dbReference type="NCBI Taxonomy" id="37916"/>
    <lineage>
        <taxon>Bacteria</taxon>
        <taxon>Bacillati</taxon>
        <taxon>Actinomycetota</taxon>
        <taxon>Actinomycetes</taxon>
        <taxon>Mycobacteriales</taxon>
        <taxon>Mycobacteriaceae</taxon>
        <taxon>Mycolicibacterium</taxon>
    </lineage>
</organism>
<feature type="transmembrane region" description="Helical" evidence="1">
    <location>
        <begin position="175"/>
        <end position="198"/>
    </location>
</feature>
<reference evidence="2 3" key="1">
    <citation type="journal article" date="2015" name="Genome Biol. Evol.">
        <title>Characterization of Three Mycobacterium spp. with Potential Use in Bioremediation by Genome Sequencing and Comparative Genomics.</title>
        <authorList>
            <person name="Das S."/>
            <person name="Pettersson B.M."/>
            <person name="Behra P.R."/>
            <person name="Ramesh M."/>
            <person name="Dasgupta S."/>
            <person name="Bhattacharya A."/>
            <person name="Kirsebom L.A."/>
        </authorList>
    </citation>
    <scope>NUCLEOTIDE SEQUENCE [LARGE SCALE GENOMIC DNA]</scope>
    <source>
        <strain evidence="2 3">DSM 43826</strain>
    </source>
</reference>
<sequence length="433" mass="48556">MLTIARRTVGLWWRTWPRLVALYLTGWFIRYWVLQGAIAVRIAHGELWGSIIMAVVPIVRLLTYLAMFLVIRSATPGLQQLDDSGGGGPRGVIDVTMTAVLPFLVIYTVWKLVVEDFFVYYTTVNITTVYEGTQDRVAQVLNHTAGGPLITVIVAAFLLRQIITRFRDRLPSWTMLFAVYFQVLWLFLTIQASFAALFGTADWIAQRRIVVWYNEVRDDLTSHLGVLGRCWEFLGSALGPLAQVVALSLAWLAIAGAVYGTPLKPTWQGGRRTFLGHRADVAAARAIDRGRHTLQPRWQRMPAALQERVVEFLRGQLGMFAPIVDAGRLILHGGAVPIAFFVLAYTVLVVLAPGNAYFDPTVTDGYLWRAVAVVLGPHEWAWWQTFDETIRVAIDALTDPVRICLVAATYWFCVDQVRSQHSASAGLEPDHHR</sequence>
<feature type="transmembrane region" description="Helical" evidence="1">
    <location>
        <begin position="329"/>
        <end position="352"/>
    </location>
</feature>
<dbReference type="STRING" id="37916.MCHLDSM_02860"/>
<keyword evidence="3" id="KW-1185">Reference proteome</keyword>
<comment type="caution">
    <text evidence="2">The sequence shown here is derived from an EMBL/GenBank/DDBJ whole genome shotgun (WGS) entry which is preliminary data.</text>
</comment>
<keyword evidence="1" id="KW-1133">Transmembrane helix</keyword>
<feature type="transmembrane region" description="Helical" evidence="1">
    <location>
        <begin position="20"/>
        <end position="42"/>
    </location>
</feature>
<evidence type="ECO:0000313" key="2">
    <source>
        <dbReference type="EMBL" id="KMO76711.1"/>
    </source>
</evidence>
<keyword evidence="1" id="KW-0812">Transmembrane</keyword>
<accession>A0A0J6YW72</accession>